<dbReference type="EC" id="2.4.1.1" evidence="11"/>
<dbReference type="EMBL" id="JTHE03000044">
    <property type="protein sequence ID" value="MCM1982791.1"/>
    <property type="molecule type" value="Genomic_DNA"/>
</dbReference>
<dbReference type="NCBIfam" id="TIGR02093">
    <property type="entry name" value="P_ylase"/>
    <property type="match status" value="1"/>
</dbReference>
<keyword evidence="8 11" id="KW-0119">Carbohydrate metabolism</keyword>
<dbReference type="Pfam" id="PF00343">
    <property type="entry name" value="Phosphorylase"/>
    <property type="match status" value="1"/>
</dbReference>
<dbReference type="GO" id="GO:0005977">
    <property type="term" value="P:glycogen metabolic process"/>
    <property type="evidence" value="ECO:0007669"/>
    <property type="project" value="UniProtKB-KW"/>
</dbReference>
<keyword evidence="7 10" id="KW-0663">Pyridoxal phosphate</keyword>
<feature type="modified residue" description="N6-(pyridoxal phosphate)lysine" evidence="10">
    <location>
        <position position="676"/>
    </location>
</feature>
<keyword evidence="6 11" id="KW-0808">Transferase</keyword>
<evidence type="ECO:0000256" key="9">
    <source>
        <dbReference type="ARBA" id="ARBA00025174"/>
    </source>
</evidence>
<dbReference type="SUPFAM" id="SSF53756">
    <property type="entry name" value="UDP-Glycosyltransferase/glycogen phosphorylase"/>
    <property type="match status" value="1"/>
</dbReference>
<evidence type="ECO:0000256" key="7">
    <source>
        <dbReference type="ARBA" id="ARBA00022898"/>
    </source>
</evidence>
<comment type="similarity">
    <text evidence="3 11">Belongs to the glycogen phosphorylase family.</text>
</comment>
<evidence type="ECO:0000256" key="11">
    <source>
        <dbReference type="RuleBase" id="RU000587"/>
    </source>
</evidence>
<proteinExistence type="inferred from homology"/>
<dbReference type="Proteomes" id="UP000031561">
    <property type="component" value="Unassembled WGS sequence"/>
</dbReference>
<gene>
    <name evidence="12" type="ORF">QQ91_0008140</name>
</gene>
<protein>
    <recommendedName>
        <fullName evidence="11">Alpha-1,4 glucan phosphorylase</fullName>
        <ecNumber evidence="11">2.4.1.1</ecNumber>
    </recommendedName>
</protein>
<comment type="function">
    <text evidence="9">Phosphorylase is an important allosteric enzyme in carbohydrate metabolism. Enzymes from different sources differ in their regulatory mechanisms and in their natural substrates. However, all known phosphorylases share catalytic and structural properties.</text>
</comment>
<evidence type="ECO:0000313" key="12">
    <source>
        <dbReference type="EMBL" id="MCM1982791.1"/>
    </source>
</evidence>
<dbReference type="PANTHER" id="PTHR11468">
    <property type="entry name" value="GLYCOGEN PHOSPHORYLASE"/>
    <property type="match status" value="1"/>
</dbReference>
<dbReference type="RefSeq" id="WP_166274786.1">
    <property type="nucleotide sequence ID" value="NZ_JTHE03000044.1"/>
</dbReference>
<evidence type="ECO:0000256" key="2">
    <source>
        <dbReference type="ARBA" id="ARBA00001933"/>
    </source>
</evidence>
<dbReference type="PIRSF" id="PIRSF000460">
    <property type="entry name" value="Pprylas_GlgP"/>
    <property type="match status" value="1"/>
</dbReference>
<evidence type="ECO:0000256" key="3">
    <source>
        <dbReference type="ARBA" id="ARBA00006047"/>
    </source>
</evidence>
<accession>A0ABD4T204</accession>
<reference evidence="12 13" key="1">
    <citation type="journal article" date="2015" name="Genome Announc.">
        <title>Draft Genome Sequence of Filamentous Marine Cyanobacterium Lyngbya confervoides Strain BDU141951.</title>
        <authorList>
            <person name="Chandrababunaidu M.M."/>
            <person name="Sen D."/>
            <person name="Tripathy S."/>
        </authorList>
    </citation>
    <scope>NUCLEOTIDE SEQUENCE [LARGE SCALE GENOMIC DNA]</scope>
    <source>
        <strain evidence="12 13">BDU141951</strain>
    </source>
</reference>
<dbReference type="Gene3D" id="3.40.50.2000">
    <property type="entry name" value="Glycogen Phosphorylase B"/>
    <property type="match status" value="2"/>
</dbReference>
<name>A0ABD4T204_9CYAN</name>
<dbReference type="GO" id="GO:0008184">
    <property type="term" value="F:glycogen phosphorylase activity"/>
    <property type="evidence" value="ECO:0007669"/>
    <property type="project" value="UniProtKB-ARBA"/>
</dbReference>
<sequence>MQSNSVTLMGQVCSEDTRTGVLVETLKRSFLNNLFYVQGKFPGIATQNDYYMALAYMVRDRLLHRWIGTAATYTKQQTRTVAYLSAEFLMGPQLGNNLINLGIYDQVNQAMSELGFNLEDLLEQEEEPGLGNGGLGRLAACYLDSMATLGLASIGYGIRYEFGIFDQDIRDGWQVERTDKWLRYGNPWEVERPEWSVEVKLGGHTEHYVDQTGRGRVNWIPYEVVQGIPFDTPILGYRTNTANTLRLWTAQASESFDFDAFNSGDYLGAVYEKMASENVSKVLYPNDDVSQGKRLRLTQQIFFVSCSLQDMFRIMKAQEIPLHQFADKFAIQLNDTHPAIAVAELMRLLIDEHSMDWDEAWGITQRTLSYTNHTLLPEALERWPIDLFGNLLPRHLEIIYEINHRFLDEVRIKFPDDEDRISRLSLIDESGERYVRMAHLACVGSHAINGVAELHTQLLKQDVLRDFAEMYPHKFSNKTNGVTPRRFIALSNPPLTQLITDKIGDRWLTQLEDLRQLEPYAEDLEFQHQWQSIKRATKASLAAYIYKQNGISVNPDSMFGIQAKRIHEYKRQHLNVLYIITLYNRLKANPDLDITPRTFLFGGKAAPGYFMAKLMIKLINSVGEVVNRDPEVRDRLKVVFLKDYNVKLAQRVYPAADLSEQISTAGKEASGTGNMKFALNGALTIGTLDGANIEIREEVGAENFFLFGLTAQEVYDLRGQGYCPRDYYDSNPELKLALDRINSGFFSHGDTDLFKPLTDSLIYHDPFFLLADYQSYIEAQERVSQLYQDQSAWTRMAILNVARMGKFSSDRSIQDYCDEIWHVDPVKIELSNNLEEFFR</sequence>
<comment type="catalytic activity">
    <reaction evidence="1 11">
        <text>[(1-&gt;4)-alpha-D-glucosyl](n) + phosphate = [(1-&gt;4)-alpha-D-glucosyl](n-1) + alpha-D-glucose 1-phosphate</text>
        <dbReference type="Rhea" id="RHEA:41732"/>
        <dbReference type="Rhea" id="RHEA-COMP:9584"/>
        <dbReference type="Rhea" id="RHEA-COMP:9586"/>
        <dbReference type="ChEBI" id="CHEBI:15444"/>
        <dbReference type="ChEBI" id="CHEBI:43474"/>
        <dbReference type="ChEBI" id="CHEBI:58601"/>
        <dbReference type="EC" id="2.4.1.1"/>
    </reaction>
</comment>
<evidence type="ECO:0000256" key="6">
    <source>
        <dbReference type="ARBA" id="ARBA00022679"/>
    </source>
</evidence>
<dbReference type="CDD" id="cd04300">
    <property type="entry name" value="GT35_Glycogen_Phosphorylase"/>
    <property type="match status" value="1"/>
</dbReference>
<evidence type="ECO:0000256" key="10">
    <source>
        <dbReference type="PIRSR" id="PIRSR000460-1"/>
    </source>
</evidence>
<dbReference type="PANTHER" id="PTHR11468:SF3">
    <property type="entry name" value="GLYCOGEN PHOSPHORYLASE, LIVER FORM"/>
    <property type="match status" value="1"/>
</dbReference>
<comment type="function">
    <text evidence="11">Allosteric enzyme that catalyzes the rate-limiting step in glycogen catabolism, the phosphorolytic cleavage of glycogen to produce glucose-1-phosphate, and plays a central role in maintaining cellular and organismal glucose homeostasis.</text>
</comment>
<dbReference type="InterPro" id="IPR035090">
    <property type="entry name" value="Pyridoxal_P_attach_site"/>
</dbReference>
<dbReference type="InterPro" id="IPR011833">
    <property type="entry name" value="Glycg_phsphrylas"/>
</dbReference>
<dbReference type="PROSITE" id="PS00102">
    <property type="entry name" value="PHOSPHORYLASE"/>
    <property type="match status" value="1"/>
</dbReference>
<keyword evidence="13" id="KW-1185">Reference proteome</keyword>
<evidence type="ECO:0000256" key="1">
    <source>
        <dbReference type="ARBA" id="ARBA00001275"/>
    </source>
</evidence>
<keyword evidence="4" id="KW-0321">Glycogen metabolism</keyword>
<organism evidence="12 13">
    <name type="scientific">Lyngbya confervoides BDU141951</name>
    <dbReference type="NCBI Taxonomy" id="1574623"/>
    <lineage>
        <taxon>Bacteria</taxon>
        <taxon>Bacillati</taxon>
        <taxon>Cyanobacteriota</taxon>
        <taxon>Cyanophyceae</taxon>
        <taxon>Oscillatoriophycideae</taxon>
        <taxon>Oscillatoriales</taxon>
        <taxon>Microcoleaceae</taxon>
        <taxon>Lyngbya</taxon>
    </lineage>
</organism>
<dbReference type="InterPro" id="IPR000811">
    <property type="entry name" value="Glyco_trans_35"/>
</dbReference>
<evidence type="ECO:0000313" key="13">
    <source>
        <dbReference type="Proteomes" id="UP000031561"/>
    </source>
</evidence>
<evidence type="ECO:0000256" key="5">
    <source>
        <dbReference type="ARBA" id="ARBA00022676"/>
    </source>
</evidence>
<comment type="cofactor">
    <cofactor evidence="2 11">
        <name>pyridoxal 5'-phosphate</name>
        <dbReference type="ChEBI" id="CHEBI:597326"/>
    </cofactor>
</comment>
<evidence type="ECO:0000256" key="8">
    <source>
        <dbReference type="ARBA" id="ARBA00023277"/>
    </source>
</evidence>
<dbReference type="AlphaFoldDB" id="A0ABD4T204"/>
<comment type="caution">
    <text evidence="12">The sequence shown here is derived from an EMBL/GenBank/DDBJ whole genome shotgun (WGS) entry which is preliminary data.</text>
</comment>
<keyword evidence="5 11" id="KW-0328">Glycosyltransferase</keyword>
<evidence type="ECO:0000256" key="4">
    <source>
        <dbReference type="ARBA" id="ARBA00022600"/>
    </source>
</evidence>
<dbReference type="FunFam" id="3.40.50.2000:FF:000005">
    <property type="entry name" value="Alpha-1,4 glucan phosphorylase"/>
    <property type="match status" value="1"/>
</dbReference>
<dbReference type="FunFam" id="3.40.50.2000:FF:000002">
    <property type="entry name" value="Alpha-1,4 glucan phosphorylase"/>
    <property type="match status" value="1"/>
</dbReference>